<feature type="binding site" evidence="3">
    <location>
        <position position="126"/>
    </location>
    <ligand>
        <name>a divalent metal cation</name>
        <dbReference type="ChEBI" id="CHEBI:60240"/>
    </ligand>
</feature>
<evidence type="ECO:0008006" key="6">
    <source>
        <dbReference type="Google" id="ProtNLM"/>
    </source>
</evidence>
<dbReference type="Pfam" id="PF05163">
    <property type="entry name" value="DinB"/>
    <property type="match status" value="1"/>
</dbReference>
<feature type="binding site" evidence="3">
    <location>
        <position position="44"/>
    </location>
    <ligand>
        <name>a divalent metal cation</name>
        <dbReference type="ChEBI" id="CHEBI:60240"/>
    </ligand>
</feature>
<feature type="binding site" evidence="3">
    <location>
        <position position="130"/>
    </location>
    <ligand>
        <name>a divalent metal cation</name>
        <dbReference type="ChEBI" id="CHEBI:60240"/>
    </ligand>
</feature>
<gene>
    <name evidence="4" type="ORF">ADIS_2224</name>
</gene>
<dbReference type="Gene3D" id="1.20.120.450">
    <property type="entry name" value="dinb family like domain"/>
    <property type="match status" value="1"/>
</dbReference>
<dbReference type="STRING" id="1232681.ADIS_2224"/>
<name>R7ZT79_9BACT</name>
<comment type="caution">
    <text evidence="4">The sequence shown here is derived from an EMBL/GenBank/DDBJ whole genome shotgun (WGS) entry which is preliminary data.</text>
</comment>
<comment type="similarity">
    <text evidence="1">Belongs to the DinB family.</text>
</comment>
<evidence type="ECO:0000256" key="1">
    <source>
        <dbReference type="ARBA" id="ARBA00008635"/>
    </source>
</evidence>
<dbReference type="OrthoDB" id="119432at2"/>
<dbReference type="InterPro" id="IPR007837">
    <property type="entry name" value="DinB"/>
</dbReference>
<dbReference type="SUPFAM" id="SSF109854">
    <property type="entry name" value="DinB/YfiT-like putative metalloenzymes"/>
    <property type="match status" value="1"/>
</dbReference>
<dbReference type="GO" id="GO:0046872">
    <property type="term" value="F:metal ion binding"/>
    <property type="evidence" value="ECO:0007669"/>
    <property type="project" value="UniProtKB-KW"/>
</dbReference>
<reference evidence="4 5" key="1">
    <citation type="submission" date="2013-02" db="EMBL/GenBank/DDBJ databases">
        <title>A novel strain isolated from Lonar lake, Maharashtra, India.</title>
        <authorList>
            <person name="Singh A."/>
        </authorList>
    </citation>
    <scope>NUCLEOTIDE SEQUENCE [LARGE SCALE GENOMIC DNA]</scope>
    <source>
        <strain evidence="4 5">AK24</strain>
    </source>
</reference>
<organism evidence="4 5">
    <name type="scientific">Lunatimonas lonarensis</name>
    <dbReference type="NCBI Taxonomy" id="1232681"/>
    <lineage>
        <taxon>Bacteria</taxon>
        <taxon>Pseudomonadati</taxon>
        <taxon>Bacteroidota</taxon>
        <taxon>Cytophagia</taxon>
        <taxon>Cytophagales</taxon>
        <taxon>Cyclobacteriaceae</taxon>
    </lineage>
</organism>
<dbReference type="RefSeq" id="WP_010854362.1">
    <property type="nucleotide sequence ID" value="NZ_AQHR01000059.1"/>
</dbReference>
<dbReference type="Proteomes" id="UP000013909">
    <property type="component" value="Unassembled WGS sequence"/>
</dbReference>
<sequence length="151" mass="17141">MEEVLKNWERAKAYTKEYLDAMPEDSYLLKPTPLCRSFADQMLHLADGNFSFAALAADVSCPVAFGECEQGKDKSKANVTKWVMESYDFVIEQLNGLSDDDFTAVTTLFGRYKMSRRAVFDSLYEHQTHHRGQATVYLRLAGIVPPGQKLF</sequence>
<dbReference type="EMBL" id="AQHR01000059">
    <property type="protein sequence ID" value="EON77356.1"/>
    <property type="molecule type" value="Genomic_DNA"/>
</dbReference>
<accession>R7ZT79</accession>
<protein>
    <recommendedName>
        <fullName evidence="6">DinB family protein</fullName>
    </recommendedName>
</protein>
<evidence type="ECO:0000313" key="5">
    <source>
        <dbReference type="Proteomes" id="UP000013909"/>
    </source>
</evidence>
<evidence type="ECO:0000313" key="4">
    <source>
        <dbReference type="EMBL" id="EON77356.1"/>
    </source>
</evidence>
<proteinExistence type="inferred from homology"/>
<keyword evidence="2 3" id="KW-0479">Metal-binding</keyword>
<dbReference type="InterPro" id="IPR034660">
    <property type="entry name" value="DinB/YfiT-like"/>
</dbReference>
<dbReference type="AlphaFoldDB" id="R7ZT79"/>
<evidence type="ECO:0000256" key="2">
    <source>
        <dbReference type="ARBA" id="ARBA00022723"/>
    </source>
</evidence>
<keyword evidence="5" id="KW-1185">Reference proteome</keyword>
<evidence type="ECO:0000256" key="3">
    <source>
        <dbReference type="PIRSR" id="PIRSR607837-1"/>
    </source>
</evidence>